<dbReference type="eggNOG" id="ENOG502TG7F">
    <property type="taxonomic scope" value="Eukaryota"/>
</dbReference>
<keyword evidence="4" id="KW-1185">Reference proteome</keyword>
<dbReference type="AlphaFoldDB" id="G0MJT9"/>
<gene>
    <name evidence="3" type="primary">Cbn-srt-62</name>
    <name evidence="3" type="ORF">CAEBREN_15992</name>
</gene>
<dbReference type="Pfam" id="PF10321">
    <property type="entry name" value="7TM_GPCR_Srt"/>
    <property type="match status" value="1"/>
</dbReference>
<accession>G0MJT9</accession>
<keyword evidence="2" id="KW-1133">Transmembrane helix</keyword>
<feature type="compositionally biased region" description="Acidic residues" evidence="1">
    <location>
        <begin position="498"/>
        <end position="509"/>
    </location>
</feature>
<feature type="region of interest" description="Disordered" evidence="1">
    <location>
        <begin position="498"/>
        <end position="587"/>
    </location>
</feature>
<proteinExistence type="predicted"/>
<protein>
    <submittedName>
        <fullName evidence="3">CBN-SRT-62 protein</fullName>
    </submittedName>
</protein>
<dbReference type="Gene3D" id="1.20.1070.10">
    <property type="entry name" value="Rhodopsin 7-helix transmembrane proteins"/>
    <property type="match status" value="1"/>
</dbReference>
<feature type="region of interest" description="Disordered" evidence="1">
    <location>
        <begin position="264"/>
        <end position="339"/>
    </location>
</feature>
<dbReference type="CDD" id="cd00637">
    <property type="entry name" value="7tm_classA_rhodopsin-like"/>
    <property type="match status" value="1"/>
</dbReference>
<feature type="compositionally biased region" description="Basic and acidic residues" evidence="1">
    <location>
        <begin position="566"/>
        <end position="587"/>
    </location>
</feature>
<keyword evidence="2" id="KW-0472">Membrane</keyword>
<dbReference type="SUPFAM" id="SSF81321">
    <property type="entry name" value="Family A G protein-coupled receptor-like"/>
    <property type="match status" value="1"/>
</dbReference>
<reference evidence="4" key="1">
    <citation type="submission" date="2011-07" db="EMBL/GenBank/DDBJ databases">
        <authorList>
            <consortium name="Caenorhabditis brenneri Sequencing and Analysis Consortium"/>
            <person name="Wilson R.K."/>
        </authorList>
    </citation>
    <scope>NUCLEOTIDE SEQUENCE [LARGE SCALE GENOMIC DNA]</scope>
    <source>
        <strain evidence="4">PB2801</strain>
    </source>
</reference>
<feature type="transmembrane region" description="Helical" evidence="2">
    <location>
        <begin position="131"/>
        <end position="151"/>
    </location>
</feature>
<name>G0MJT9_CAEBE</name>
<sequence>MGVIATPSYVTFTLLTIFLSFNRFIQLSSTTLELFFFGGKRWMIWILLASFIWLLFVSALSSPWATIRYIPDWYSWDYDKDLPYSHIVQKIEMCIEIGGIFISAFFYLLIINKLLKTKKQYLISKSYNAEIKVLIQATVITVYCTVLNVLWHNYTWMLPQHLWSYTALNFMWICNSAVHPIIYFIVNKAIRHKIGTKRSVKEWTLLAFTCLLIAICPEDTSASRLEAMKSQELEEPQEIDVKKEEESNLETRYDRFGRVFKIPFGRGGNHETATTKPPMPLKVGKEGGPSPLGPGSRKTSVPDEPSINAPDTSFASGNVRSSSDSSPSTATAVPRKGRKGKKVQEGWSMWRLLIRLLVHSFSVSVCALIYFKWYHIPSPSVPAPSSNIIRLAMAELVPPLDAASARRRKEKIIDVYLRLLKLKSYVKKVTAEHNSDKPTAKFSRMGPIYISREPQIPPTEGLPEDIVLEKIIYDLDNNEEWIIGASIEEIELDESYVVESDSSDTEDKDDGGSKKSKNSKNDSKDKKKKKTEGNKTIAPTAPLPPAAPNSSALPTPSLATTGTPEPSKETRKTTDANEKKEEKKNTN</sequence>
<evidence type="ECO:0000313" key="3">
    <source>
        <dbReference type="EMBL" id="EGT32330.1"/>
    </source>
</evidence>
<feature type="transmembrane region" description="Helical" evidence="2">
    <location>
        <begin position="6"/>
        <end position="25"/>
    </location>
</feature>
<feature type="transmembrane region" description="Helical" evidence="2">
    <location>
        <begin position="352"/>
        <end position="373"/>
    </location>
</feature>
<feature type="transmembrane region" description="Helical" evidence="2">
    <location>
        <begin position="45"/>
        <end position="67"/>
    </location>
</feature>
<dbReference type="InterPro" id="IPR019425">
    <property type="entry name" value="7TM_GPCR_serpentine_rcpt_Srt"/>
</dbReference>
<dbReference type="EMBL" id="GL379797">
    <property type="protein sequence ID" value="EGT32330.1"/>
    <property type="molecule type" value="Genomic_DNA"/>
</dbReference>
<dbReference type="OrthoDB" id="5802741at2759"/>
<dbReference type="Proteomes" id="UP000008068">
    <property type="component" value="Unassembled WGS sequence"/>
</dbReference>
<feature type="compositionally biased region" description="Low complexity" evidence="1">
    <location>
        <begin position="548"/>
        <end position="559"/>
    </location>
</feature>
<feature type="transmembrane region" description="Helical" evidence="2">
    <location>
        <begin position="87"/>
        <end position="110"/>
    </location>
</feature>
<dbReference type="HOGENOM" id="CLU_464796_0_0_1"/>
<dbReference type="PANTHER" id="PTHR23021:SF24">
    <property type="entry name" value="SERPENTINE RECEPTOR, CLASS T"/>
    <property type="match status" value="1"/>
</dbReference>
<feature type="transmembrane region" description="Helical" evidence="2">
    <location>
        <begin position="163"/>
        <end position="186"/>
    </location>
</feature>
<evidence type="ECO:0000256" key="2">
    <source>
        <dbReference type="SAM" id="Phobius"/>
    </source>
</evidence>
<feature type="compositionally biased region" description="Polar residues" evidence="1">
    <location>
        <begin position="309"/>
        <end position="320"/>
    </location>
</feature>
<organism evidence="4">
    <name type="scientific">Caenorhabditis brenneri</name>
    <name type="common">Nematode worm</name>
    <dbReference type="NCBI Taxonomy" id="135651"/>
    <lineage>
        <taxon>Eukaryota</taxon>
        <taxon>Metazoa</taxon>
        <taxon>Ecdysozoa</taxon>
        <taxon>Nematoda</taxon>
        <taxon>Chromadorea</taxon>
        <taxon>Rhabditida</taxon>
        <taxon>Rhabditina</taxon>
        <taxon>Rhabditomorpha</taxon>
        <taxon>Rhabditoidea</taxon>
        <taxon>Rhabditidae</taxon>
        <taxon>Peloderinae</taxon>
        <taxon>Caenorhabditis</taxon>
    </lineage>
</organism>
<evidence type="ECO:0000256" key="1">
    <source>
        <dbReference type="SAM" id="MobiDB-lite"/>
    </source>
</evidence>
<dbReference type="InParanoid" id="G0MJT9"/>
<evidence type="ECO:0000313" key="4">
    <source>
        <dbReference type="Proteomes" id="UP000008068"/>
    </source>
</evidence>
<keyword evidence="2" id="KW-0812">Transmembrane</keyword>
<dbReference type="PANTHER" id="PTHR23021">
    <property type="entry name" value="SERPENTINE RECEPTOR, CLASS T"/>
    <property type="match status" value="1"/>
</dbReference>